<proteinExistence type="inferred from homology"/>
<dbReference type="PROSITE" id="PS50853">
    <property type="entry name" value="FN3"/>
    <property type="match status" value="2"/>
</dbReference>
<evidence type="ECO:0000256" key="2">
    <source>
        <dbReference type="ARBA" id="ARBA00008921"/>
    </source>
</evidence>
<name>A0A2I4AJD6_AUSLI</name>
<keyword evidence="6" id="KW-1133">Transmembrane helix</keyword>
<feature type="non-terminal residue" evidence="13">
    <location>
        <position position="458"/>
    </location>
</feature>
<dbReference type="AlphaFoldDB" id="A0A2I4AJD6"/>
<keyword evidence="7" id="KW-0472">Membrane</keyword>
<feature type="signal peptide" evidence="10">
    <location>
        <begin position="1"/>
        <end position="29"/>
    </location>
</feature>
<dbReference type="PANTHER" id="PTHR48423">
    <property type="entry name" value="INTERLEUKIN-27 RECEPTOR SUBUNIT ALPHA"/>
    <property type="match status" value="1"/>
</dbReference>
<comment type="similarity">
    <text evidence="2">Belongs to the type I cytokine receptor family. Type 2 subfamily.</text>
</comment>
<dbReference type="CDD" id="cd00063">
    <property type="entry name" value="FN3"/>
    <property type="match status" value="1"/>
</dbReference>
<dbReference type="SUPFAM" id="SSF49265">
    <property type="entry name" value="Fibronectin type III"/>
    <property type="match status" value="2"/>
</dbReference>
<feature type="domain" description="Fibronectin type-III" evidence="11">
    <location>
        <begin position="334"/>
        <end position="425"/>
    </location>
</feature>
<evidence type="ECO:0000256" key="7">
    <source>
        <dbReference type="ARBA" id="ARBA00023136"/>
    </source>
</evidence>
<organism evidence="12 13">
    <name type="scientific">Austrofundulus limnaeus</name>
    <name type="common">Annual killifish</name>
    <dbReference type="NCBI Taxonomy" id="52670"/>
    <lineage>
        <taxon>Eukaryota</taxon>
        <taxon>Metazoa</taxon>
        <taxon>Chordata</taxon>
        <taxon>Craniata</taxon>
        <taxon>Vertebrata</taxon>
        <taxon>Euteleostomi</taxon>
        <taxon>Actinopterygii</taxon>
        <taxon>Neopterygii</taxon>
        <taxon>Teleostei</taxon>
        <taxon>Neoteleostei</taxon>
        <taxon>Acanthomorphata</taxon>
        <taxon>Ovalentaria</taxon>
        <taxon>Atherinomorphae</taxon>
        <taxon>Cyprinodontiformes</taxon>
        <taxon>Rivulidae</taxon>
        <taxon>Austrofundulus</taxon>
    </lineage>
</organism>
<evidence type="ECO:0000256" key="3">
    <source>
        <dbReference type="ARBA" id="ARBA00022692"/>
    </source>
</evidence>
<dbReference type="InterPro" id="IPR052672">
    <property type="entry name" value="Type1_Cytokine_Rcpt_Type2"/>
</dbReference>
<feature type="chain" id="PRO_5014181199" evidence="10">
    <location>
        <begin position="30"/>
        <end position="458"/>
    </location>
</feature>
<dbReference type="RefSeq" id="XP_013855593.1">
    <property type="nucleotide sequence ID" value="XM_014000139.1"/>
</dbReference>
<comment type="subcellular location">
    <subcellularLocation>
        <location evidence="1">Membrane</location>
        <topology evidence="1">Single-pass type I membrane protein</topology>
    </subcellularLocation>
</comment>
<keyword evidence="12" id="KW-1185">Reference proteome</keyword>
<accession>A0A2I4AJD6</accession>
<evidence type="ECO:0000256" key="8">
    <source>
        <dbReference type="ARBA" id="ARBA00023170"/>
    </source>
</evidence>
<keyword evidence="8 13" id="KW-0675">Receptor</keyword>
<dbReference type="InParanoid" id="A0A2I4AJD6"/>
<dbReference type="InterPro" id="IPR003961">
    <property type="entry name" value="FN3_dom"/>
</dbReference>
<evidence type="ECO:0000256" key="5">
    <source>
        <dbReference type="ARBA" id="ARBA00022737"/>
    </source>
</evidence>
<gene>
    <name evidence="13" type="primary">LOC106511382</name>
</gene>
<keyword evidence="5" id="KW-0677">Repeat</keyword>
<dbReference type="Gene3D" id="2.60.40.10">
    <property type="entry name" value="Immunoglobulins"/>
    <property type="match status" value="3"/>
</dbReference>
<protein>
    <submittedName>
        <fullName evidence="13">Leukemia inhibitory factor receptor</fullName>
    </submittedName>
</protein>
<dbReference type="GeneID" id="106511382"/>
<dbReference type="OrthoDB" id="9897281at2759"/>
<evidence type="ECO:0000256" key="4">
    <source>
        <dbReference type="ARBA" id="ARBA00022729"/>
    </source>
</evidence>
<dbReference type="Proteomes" id="UP000192220">
    <property type="component" value="Unplaced"/>
</dbReference>
<dbReference type="InterPro" id="IPR036116">
    <property type="entry name" value="FN3_sf"/>
</dbReference>
<evidence type="ECO:0000313" key="12">
    <source>
        <dbReference type="Proteomes" id="UP000192220"/>
    </source>
</evidence>
<dbReference type="GO" id="GO:0005886">
    <property type="term" value="C:plasma membrane"/>
    <property type="evidence" value="ECO:0007669"/>
    <property type="project" value="UniProtKB-ARBA"/>
</dbReference>
<keyword evidence="3" id="KW-0812">Transmembrane</keyword>
<dbReference type="PANTHER" id="PTHR48423:SF2">
    <property type="entry name" value="INTERLEUKIN-12 RECEPTOR SUBUNIT BETA-2"/>
    <property type="match status" value="1"/>
</dbReference>
<evidence type="ECO:0000256" key="6">
    <source>
        <dbReference type="ARBA" id="ARBA00022989"/>
    </source>
</evidence>
<dbReference type="InterPro" id="IPR013783">
    <property type="entry name" value="Ig-like_fold"/>
</dbReference>
<dbReference type="SMART" id="SM00060">
    <property type="entry name" value="FN3"/>
    <property type="match status" value="2"/>
</dbReference>
<sequence>MNLLPTVWRCSTMFLIFSIQGCPLLPADCQHFIPLGSLTIEPAPVFLLGSNLTVYCHITDCEWSYKIYLELNRRNVSPSIRVNCTTEMFLLPHIWAPRSSVVCKMQRSQKSALRIVNGNDLRAGLIPETPHIIQISFGNSSTFATVRWKTNEPSVHLRPQIRLRANNSSWELRDRSELNEGLMQLDHLRPLTGYELQIRTCELPSRLTPKTTSSSMWTSKPVCSKWSPSVRKMSPGKSPSQEPHVWRILADRTSDGLRNVTVIWKPLPPDDYSGELLQYNILLDDGHEEVCAAASSLCVVQVPAGVQALRVSAVTSYGTSPPANLDLRHTGVSVPILQELTPVDNGSSLFVTWSSTFGEEVLHFVIQWENEPERRLQWIMLGKDQRNASISGLSAGVMYYVSLYAVTTRGISDPSSKLIYSKEEKPISAPNLFFLVHKSRQVLVQWDELPVDQRRGFI</sequence>
<feature type="domain" description="Fibronectin type-III" evidence="11">
    <location>
        <begin position="126"/>
        <end position="221"/>
    </location>
</feature>
<evidence type="ECO:0000256" key="9">
    <source>
        <dbReference type="ARBA" id="ARBA00023180"/>
    </source>
</evidence>
<reference evidence="13" key="1">
    <citation type="submission" date="2025-08" db="UniProtKB">
        <authorList>
            <consortium name="RefSeq"/>
        </authorList>
    </citation>
    <scope>IDENTIFICATION</scope>
</reference>
<dbReference type="STRING" id="52670.A0A2I4AJD6"/>
<keyword evidence="9" id="KW-0325">Glycoprotein</keyword>
<evidence type="ECO:0000259" key="11">
    <source>
        <dbReference type="PROSITE" id="PS50853"/>
    </source>
</evidence>
<keyword evidence="4 10" id="KW-0732">Signal</keyword>
<dbReference type="Pfam" id="PF00041">
    <property type="entry name" value="fn3"/>
    <property type="match status" value="1"/>
</dbReference>
<evidence type="ECO:0000256" key="10">
    <source>
        <dbReference type="SAM" id="SignalP"/>
    </source>
</evidence>
<evidence type="ECO:0000313" key="13">
    <source>
        <dbReference type="RefSeq" id="XP_013855593.1"/>
    </source>
</evidence>
<dbReference type="KEGG" id="alim:106511382"/>
<evidence type="ECO:0000256" key="1">
    <source>
        <dbReference type="ARBA" id="ARBA00004479"/>
    </source>
</evidence>